<keyword evidence="5" id="KW-0539">Nucleus</keyword>
<dbReference type="GO" id="GO:0005694">
    <property type="term" value="C:chromosome"/>
    <property type="evidence" value="ECO:0007669"/>
    <property type="project" value="UniProtKB-SubCell"/>
</dbReference>
<dbReference type="GO" id="GO:0003691">
    <property type="term" value="F:double-stranded telomeric DNA binding"/>
    <property type="evidence" value="ECO:0007669"/>
    <property type="project" value="InterPro"/>
</dbReference>
<dbReference type="InterPro" id="IPR044597">
    <property type="entry name" value="SMH1-6"/>
</dbReference>
<evidence type="ECO:0000256" key="4">
    <source>
        <dbReference type="ARBA" id="ARBA00023125"/>
    </source>
</evidence>
<keyword evidence="3" id="KW-0158">Chromosome</keyword>
<reference evidence="7 8" key="1">
    <citation type="journal article" date="2018" name="Mol. Plant">
        <title>The genome of Artemisia annua provides insight into the evolution of Asteraceae family and artemisinin biosynthesis.</title>
        <authorList>
            <person name="Shen Q."/>
            <person name="Zhang L."/>
            <person name="Liao Z."/>
            <person name="Wang S."/>
            <person name="Yan T."/>
            <person name="Shi P."/>
            <person name="Liu M."/>
            <person name="Fu X."/>
            <person name="Pan Q."/>
            <person name="Wang Y."/>
            <person name="Lv Z."/>
            <person name="Lu X."/>
            <person name="Zhang F."/>
            <person name="Jiang W."/>
            <person name="Ma Y."/>
            <person name="Chen M."/>
            <person name="Hao X."/>
            <person name="Li L."/>
            <person name="Tang Y."/>
            <person name="Lv G."/>
            <person name="Zhou Y."/>
            <person name="Sun X."/>
            <person name="Brodelius P.E."/>
            <person name="Rose J.K.C."/>
            <person name="Tang K."/>
        </authorList>
    </citation>
    <scope>NUCLEOTIDE SEQUENCE [LARGE SCALE GENOMIC DNA]</scope>
    <source>
        <strain evidence="8">cv. Huhao1</strain>
        <tissue evidence="7">Leaf</tissue>
    </source>
</reference>
<evidence type="ECO:0000313" key="7">
    <source>
        <dbReference type="EMBL" id="PWA65808.1"/>
    </source>
</evidence>
<dbReference type="OrthoDB" id="608866at2759"/>
<gene>
    <name evidence="7" type="ORF">CTI12_AA333040</name>
</gene>
<dbReference type="InterPro" id="IPR017930">
    <property type="entry name" value="Myb_dom"/>
</dbReference>
<dbReference type="SUPFAM" id="SSF46689">
    <property type="entry name" value="Homeodomain-like"/>
    <property type="match status" value="1"/>
</dbReference>
<comment type="subcellular location">
    <subcellularLocation>
        <location evidence="2">Chromosome</location>
    </subcellularLocation>
    <subcellularLocation>
        <location evidence="1">Nucleus</location>
    </subcellularLocation>
</comment>
<dbReference type="EMBL" id="PKPP01004155">
    <property type="protein sequence ID" value="PWA65808.1"/>
    <property type="molecule type" value="Genomic_DNA"/>
</dbReference>
<dbReference type="Proteomes" id="UP000245207">
    <property type="component" value="Unassembled WGS sequence"/>
</dbReference>
<feature type="domain" description="HTH myb-type" evidence="6">
    <location>
        <begin position="1"/>
        <end position="31"/>
    </location>
</feature>
<evidence type="ECO:0000256" key="3">
    <source>
        <dbReference type="ARBA" id="ARBA00022454"/>
    </source>
</evidence>
<evidence type="ECO:0000313" key="8">
    <source>
        <dbReference type="Proteomes" id="UP000245207"/>
    </source>
</evidence>
<dbReference type="AlphaFoldDB" id="A0A2U1MX30"/>
<dbReference type="InterPro" id="IPR009057">
    <property type="entry name" value="Homeodomain-like_sf"/>
</dbReference>
<keyword evidence="8" id="KW-1185">Reference proteome</keyword>
<accession>A0A2U1MX30</accession>
<keyword evidence="4" id="KW-0238">DNA-binding</keyword>
<sequence length="105" mass="11869">MTKHKERWTKEQVEALWASVKKYGVGKWQVILSDPQFGSALSNRSNIDLKQVVTNPADRETLEDVAMAVARQISIAENMEQETIKACEETDKISELLDESSVMTN</sequence>
<evidence type="ECO:0000256" key="2">
    <source>
        <dbReference type="ARBA" id="ARBA00004286"/>
    </source>
</evidence>
<organism evidence="7 8">
    <name type="scientific">Artemisia annua</name>
    <name type="common">Sweet wormwood</name>
    <dbReference type="NCBI Taxonomy" id="35608"/>
    <lineage>
        <taxon>Eukaryota</taxon>
        <taxon>Viridiplantae</taxon>
        <taxon>Streptophyta</taxon>
        <taxon>Embryophyta</taxon>
        <taxon>Tracheophyta</taxon>
        <taxon>Spermatophyta</taxon>
        <taxon>Magnoliopsida</taxon>
        <taxon>eudicotyledons</taxon>
        <taxon>Gunneridae</taxon>
        <taxon>Pentapetalae</taxon>
        <taxon>asterids</taxon>
        <taxon>campanulids</taxon>
        <taxon>Asterales</taxon>
        <taxon>Asteraceae</taxon>
        <taxon>Asteroideae</taxon>
        <taxon>Anthemideae</taxon>
        <taxon>Artemisiinae</taxon>
        <taxon>Artemisia</taxon>
    </lineage>
</organism>
<dbReference type="CDD" id="cd11660">
    <property type="entry name" value="SANT_TRF"/>
    <property type="match status" value="1"/>
</dbReference>
<evidence type="ECO:0000256" key="5">
    <source>
        <dbReference type="ARBA" id="ARBA00023242"/>
    </source>
</evidence>
<proteinExistence type="predicted"/>
<protein>
    <submittedName>
        <fullName evidence="7">PcMYB1 protein</fullName>
    </submittedName>
</protein>
<dbReference type="PANTHER" id="PTHR46267:SF15">
    <property type="entry name" value="WINGED HELIX-TURN-HELIX TRANSCRIPTION REPRESSOR DNA-BINDING PROTEIN-RELATED"/>
    <property type="match status" value="1"/>
</dbReference>
<dbReference type="PROSITE" id="PS51294">
    <property type="entry name" value="HTH_MYB"/>
    <property type="match status" value="1"/>
</dbReference>
<dbReference type="GO" id="GO:0005634">
    <property type="term" value="C:nucleus"/>
    <property type="evidence" value="ECO:0007669"/>
    <property type="project" value="UniProtKB-SubCell"/>
</dbReference>
<comment type="caution">
    <text evidence="7">The sequence shown here is derived from an EMBL/GenBank/DDBJ whole genome shotgun (WGS) entry which is preliminary data.</text>
</comment>
<evidence type="ECO:0000256" key="1">
    <source>
        <dbReference type="ARBA" id="ARBA00004123"/>
    </source>
</evidence>
<name>A0A2U1MX30_ARTAN</name>
<dbReference type="PANTHER" id="PTHR46267">
    <property type="entry name" value="SINGLE MYB HISTONE 4"/>
    <property type="match status" value="1"/>
</dbReference>
<evidence type="ECO:0000259" key="6">
    <source>
        <dbReference type="PROSITE" id="PS51294"/>
    </source>
</evidence>
<dbReference type="Gene3D" id="1.10.10.60">
    <property type="entry name" value="Homeodomain-like"/>
    <property type="match status" value="1"/>
</dbReference>
<dbReference type="STRING" id="35608.A0A2U1MX30"/>